<dbReference type="CDD" id="cd00130">
    <property type="entry name" value="PAS"/>
    <property type="match status" value="1"/>
</dbReference>
<dbReference type="GO" id="GO:0005524">
    <property type="term" value="F:ATP binding"/>
    <property type="evidence" value="ECO:0007669"/>
    <property type="project" value="UniProtKB-KW"/>
</dbReference>
<evidence type="ECO:0000256" key="9">
    <source>
        <dbReference type="ARBA" id="ARBA00022679"/>
    </source>
</evidence>
<keyword evidence="9" id="KW-0808">Transferase</keyword>
<evidence type="ECO:0000256" key="3">
    <source>
        <dbReference type="ARBA" id="ARBA00021740"/>
    </source>
</evidence>
<dbReference type="RefSeq" id="WP_254672808.1">
    <property type="nucleotide sequence ID" value="NZ_JAMWDU010000001.1"/>
</dbReference>
<dbReference type="Gene3D" id="3.30.450.20">
    <property type="entry name" value="PAS domain"/>
    <property type="match status" value="1"/>
</dbReference>
<keyword evidence="12" id="KW-0418">Kinase</keyword>
<keyword evidence="8" id="KW-0288">FMN</keyword>
<dbReference type="EMBL" id="JAMWDU010000001">
    <property type="protein sequence ID" value="MCP8886001.1"/>
    <property type="molecule type" value="Genomic_DNA"/>
</dbReference>
<keyword evidence="16" id="KW-0675">Receptor</keyword>
<evidence type="ECO:0000256" key="7">
    <source>
        <dbReference type="ARBA" id="ARBA00022630"/>
    </source>
</evidence>
<dbReference type="EC" id="2.7.13.3" evidence="2"/>
<dbReference type="PROSITE" id="PS50112">
    <property type="entry name" value="PAS"/>
    <property type="match status" value="1"/>
</dbReference>
<dbReference type="SUPFAM" id="SSF55785">
    <property type="entry name" value="PYP-like sensor domain (PAS domain)"/>
    <property type="match status" value="1"/>
</dbReference>
<dbReference type="InterPro" id="IPR000700">
    <property type="entry name" value="PAS-assoc_C"/>
</dbReference>
<keyword evidence="14" id="KW-0157">Chromophore</keyword>
<feature type="domain" description="PAS" evidence="17">
    <location>
        <begin position="9"/>
        <end position="79"/>
    </location>
</feature>
<dbReference type="InterPro" id="IPR011102">
    <property type="entry name" value="Sig_transdc_His_kinase_HWE"/>
</dbReference>
<proteinExistence type="predicted"/>
<evidence type="ECO:0000256" key="12">
    <source>
        <dbReference type="ARBA" id="ARBA00022777"/>
    </source>
</evidence>
<evidence type="ECO:0000256" key="10">
    <source>
        <dbReference type="ARBA" id="ARBA00022737"/>
    </source>
</evidence>
<gene>
    <name evidence="19" type="ORF">NF348_02675</name>
</gene>
<organism evidence="19 20">
    <name type="scientific">Devosia ureilytica</name>
    <dbReference type="NCBI Taxonomy" id="2952754"/>
    <lineage>
        <taxon>Bacteria</taxon>
        <taxon>Pseudomonadati</taxon>
        <taxon>Pseudomonadota</taxon>
        <taxon>Alphaproteobacteria</taxon>
        <taxon>Hyphomicrobiales</taxon>
        <taxon>Devosiaceae</taxon>
        <taxon>Devosia</taxon>
    </lineage>
</organism>
<protein>
    <recommendedName>
        <fullName evidence="3">Blue-light-activated histidine kinase</fullName>
        <ecNumber evidence="2">2.7.13.3</ecNumber>
    </recommendedName>
</protein>
<dbReference type="InterPro" id="IPR035965">
    <property type="entry name" value="PAS-like_dom_sf"/>
</dbReference>
<evidence type="ECO:0000256" key="8">
    <source>
        <dbReference type="ARBA" id="ARBA00022643"/>
    </source>
</evidence>
<dbReference type="SMART" id="SM00091">
    <property type="entry name" value="PAS"/>
    <property type="match status" value="2"/>
</dbReference>
<keyword evidence="15" id="KW-0843">Virulence</keyword>
<dbReference type="NCBIfam" id="TIGR00229">
    <property type="entry name" value="sensory_box"/>
    <property type="match status" value="1"/>
</dbReference>
<keyword evidence="7" id="KW-0285">Flavoprotein</keyword>
<evidence type="ECO:0000256" key="16">
    <source>
        <dbReference type="ARBA" id="ARBA00023170"/>
    </source>
</evidence>
<evidence type="ECO:0000256" key="14">
    <source>
        <dbReference type="ARBA" id="ARBA00022991"/>
    </source>
</evidence>
<keyword evidence="5" id="KW-0597">Phosphoprotein</keyword>
<evidence type="ECO:0000313" key="20">
    <source>
        <dbReference type="Proteomes" id="UP001060275"/>
    </source>
</evidence>
<dbReference type="GO" id="GO:0004673">
    <property type="term" value="F:protein histidine kinase activity"/>
    <property type="evidence" value="ECO:0007669"/>
    <property type="project" value="UniProtKB-EC"/>
</dbReference>
<evidence type="ECO:0000259" key="18">
    <source>
        <dbReference type="PROSITE" id="PS50113"/>
    </source>
</evidence>
<sequence length="331" mass="36416">MTYALEHDHKYWLAAIVDSSADAIVSKTLDGVVTSWNASAERIFGYTADEIVGRSILAVIPPERHHEEADILARIRAGQRLDHFETRRLRKGGGVIDVSLTISPIRNESGAIIGVSKIARDITEQRQNQELKNILSREINHRSRNLLAVVQSLLRQSEKEIPPDVFVARALDRIQGLSLTHELIVRSDWKGISVGELVEVHVQHLGPRLSSRIKASGPKLRLSPAGTQAMGLALHELCANSRDYGALASEGTINVRWDGSMDAPAFSFFWTEQNGATSLGPGTRARLSWRILERMVPATMQGSAELSLGEKGMIWTVFTQARSAFASDNAA</sequence>
<evidence type="ECO:0000259" key="17">
    <source>
        <dbReference type="PROSITE" id="PS50112"/>
    </source>
</evidence>
<evidence type="ECO:0000313" key="19">
    <source>
        <dbReference type="EMBL" id="MCP8886001.1"/>
    </source>
</evidence>
<evidence type="ECO:0000256" key="1">
    <source>
        <dbReference type="ARBA" id="ARBA00000085"/>
    </source>
</evidence>
<keyword evidence="6" id="KW-0716">Sensory transduction</keyword>
<dbReference type="AlphaFoldDB" id="A0A9Q4ALU6"/>
<keyword evidence="11" id="KW-0547">Nucleotide-binding</keyword>
<evidence type="ECO:0000256" key="4">
    <source>
        <dbReference type="ARBA" id="ARBA00022543"/>
    </source>
</evidence>
<dbReference type="PANTHER" id="PTHR41523">
    <property type="entry name" value="TWO-COMPONENT SYSTEM SENSOR PROTEIN"/>
    <property type="match status" value="1"/>
</dbReference>
<dbReference type="Proteomes" id="UP001060275">
    <property type="component" value="Unassembled WGS sequence"/>
</dbReference>
<evidence type="ECO:0000256" key="11">
    <source>
        <dbReference type="ARBA" id="ARBA00022741"/>
    </source>
</evidence>
<evidence type="ECO:0000256" key="2">
    <source>
        <dbReference type="ARBA" id="ARBA00012438"/>
    </source>
</evidence>
<dbReference type="InterPro" id="IPR013767">
    <property type="entry name" value="PAS_fold"/>
</dbReference>
<evidence type="ECO:0000256" key="6">
    <source>
        <dbReference type="ARBA" id="ARBA00022606"/>
    </source>
</evidence>
<name>A0A9Q4ALU6_9HYPH</name>
<comment type="catalytic activity">
    <reaction evidence="1">
        <text>ATP + protein L-histidine = ADP + protein N-phospho-L-histidine.</text>
        <dbReference type="EC" id="2.7.13.3"/>
    </reaction>
</comment>
<keyword evidence="4" id="KW-0600">Photoreceptor protein</keyword>
<reference evidence="19" key="1">
    <citation type="submission" date="2022-06" db="EMBL/GenBank/DDBJ databases">
        <title>Devosia sp. XJ19-45 genome assembly.</title>
        <authorList>
            <person name="Li B."/>
            <person name="Cai M."/>
            <person name="Nie G."/>
            <person name="Li W."/>
        </authorList>
    </citation>
    <scope>NUCLEOTIDE SEQUENCE</scope>
    <source>
        <strain evidence="19">XJ19-45</strain>
    </source>
</reference>
<dbReference type="PROSITE" id="PS50113">
    <property type="entry name" value="PAC"/>
    <property type="match status" value="1"/>
</dbReference>
<dbReference type="SMART" id="SM00911">
    <property type="entry name" value="HWE_HK"/>
    <property type="match status" value="1"/>
</dbReference>
<dbReference type="InterPro" id="IPR000014">
    <property type="entry name" value="PAS"/>
</dbReference>
<dbReference type="Pfam" id="PF00989">
    <property type="entry name" value="PAS"/>
    <property type="match status" value="1"/>
</dbReference>
<evidence type="ECO:0000256" key="13">
    <source>
        <dbReference type="ARBA" id="ARBA00022840"/>
    </source>
</evidence>
<dbReference type="GO" id="GO:0009881">
    <property type="term" value="F:photoreceptor activity"/>
    <property type="evidence" value="ECO:0007669"/>
    <property type="project" value="UniProtKB-KW"/>
</dbReference>
<evidence type="ECO:0000256" key="5">
    <source>
        <dbReference type="ARBA" id="ARBA00022553"/>
    </source>
</evidence>
<dbReference type="SMART" id="SM00086">
    <property type="entry name" value="PAC"/>
    <property type="match status" value="1"/>
</dbReference>
<dbReference type="InterPro" id="IPR001610">
    <property type="entry name" value="PAC"/>
</dbReference>
<keyword evidence="10" id="KW-0677">Repeat</keyword>
<keyword evidence="13" id="KW-0067">ATP-binding</keyword>
<dbReference type="GO" id="GO:0006355">
    <property type="term" value="P:regulation of DNA-templated transcription"/>
    <property type="evidence" value="ECO:0007669"/>
    <property type="project" value="InterPro"/>
</dbReference>
<feature type="domain" description="PAC" evidence="18">
    <location>
        <begin position="82"/>
        <end position="134"/>
    </location>
</feature>
<accession>A0A9Q4ALU6</accession>
<evidence type="ECO:0000256" key="15">
    <source>
        <dbReference type="ARBA" id="ARBA00023026"/>
    </source>
</evidence>
<dbReference type="Pfam" id="PF07536">
    <property type="entry name" value="HWE_HK"/>
    <property type="match status" value="1"/>
</dbReference>
<keyword evidence="20" id="KW-1185">Reference proteome</keyword>
<comment type="caution">
    <text evidence="19">The sequence shown here is derived from an EMBL/GenBank/DDBJ whole genome shotgun (WGS) entry which is preliminary data.</text>
</comment>
<dbReference type="PANTHER" id="PTHR41523:SF8">
    <property type="entry name" value="ETHYLENE RESPONSE SENSOR PROTEIN"/>
    <property type="match status" value="1"/>
</dbReference>